<evidence type="ECO:0000259" key="5">
    <source>
        <dbReference type="Pfam" id="PF05726"/>
    </source>
</evidence>
<dbReference type="Proteomes" id="UP000244571">
    <property type="component" value="Chromosome"/>
</dbReference>
<dbReference type="EMBL" id="CP028901">
    <property type="protein sequence ID" value="AWB33730.1"/>
    <property type="molecule type" value="Genomic_DNA"/>
</dbReference>
<dbReference type="InterPro" id="IPR011051">
    <property type="entry name" value="RmlC_Cupin_sf"/>
</dbReference>
<dbReference type="InterPro" id="IPR003829">
    <property type="entry name" value="Pirin_N_dom"/>
</dbReference>
<dbReference type="CDD" id="cd02247">
    <property type="entry name" value="cupin_pirin_C"/>
    <property type="match status" value="1"/>
</dbReference>
<proteinExistence type="inferred from homology"/>
<dbReference type="Gene3D" id="2.60.120.10">
    <property type="entry name" value="Jelly Rolls"/>
    <property type="match status" value="2"/>
</dbReference>
<evidence type="ECO:0000256" key="3">
    <source>
        <dbReference type="RuleBase" id="RU003457"/>
    </source>
</evidence>
<feature type="binding site" evidence="2">
    <location>
        <position position="66"/>
    </location>
    <ligand>
        <name>Fe cation</name>
        <dbReference type="ChEBI" id="CHEBI:24875"/>
    </ligand>
</feature>
<sequence length="291" mass="32414">MKHQTIASRRVEKLVHGVQTSDGAGVKLTRVLTQDLQRRLDPFLMLDAFRNDNPDDYIGGFPDHPHRGFETVTYMLAGQMRHRDSAGHEGLLGPGGVQWMTAGSGLIHSELPEQTDGLMEGFQLWLNLPANNKMVQPGYRDIAASDIPEYTTDTKVRVRVIAGESHGVTGAVQRPVTEPLFLDIHMPTGATHVEMIDPAMNAFVYVYRGQIRVGEQIVSNQQMAVLAQGDHAEVRLASQKDCRLLLIAGRPLNEPIVQYGPFVMNSQQQIMEAMTDYRNGRFLNVKVDNQS</sequence>
<organism evidence="6 7">
    <name type="scientific">Orrella marina</name>
    <dbReference type="NCBI Taxonomy" id="2163011"/>
    <lineage>
        <taxon>Bacteria</taxon>
        <taxon>Pseudomonadati</taxon>
        <taxon>Pseudomonadota</taxon>
        <taxon>Betaproteobacteria</taxon>
        <taxon>Burkholderiales</taxon>
        <taxon>Alcaligenaceae</taxon>
        <taxon>Orrella</taxon>
    </lineage>
</organism>
<comment type="cofactor">
    <cofactor evidence="2">
        <name>Fe cation</name>
        <dbReference type="ChEBI" id="CHEBI:24875"/>
    </cofactor>
    <text evidence="2">Binds 1 Fe cation per subunit.</text>
</comment>
<name>A0A2R4XIV4_9BURK</name>
<dbReference type="PIRSF" id="PIRSF006232">
    <property type="entry name" value="Pirin"/>
    <property type="match status" value="1"/>
</dbReference>
<dbReference type="Pfam" id="PF02678">
    <property type="entry name" value="Pirin"/>
    <property type="match status" value="1"/>
</dbReference>
<keyword evidence="2" id="KW-0479">Metal-binding</keyword>
<feature type="binding site" evidence="2">
    <location>
        <position position="64"/>
    </location>
    <ligand>
        <name>Fe cation</name>
        <dbReference type="ChEBI" id="CHEBI:24875"/>
    </ligand>
</feature>
<dbReference type="GO" id="GO:0046872">
    <property type="term" value="F:metal ion binding"/>
    <property type="evidence" value="ECO:0007669"/>
    <property type="project" value="UniProtKB-KW"/>
</dbReference>
<dbReference type="AlphaFoldDB" id="A0A2R4XIV4"/>
<dbReference type="PANTHER" id="PTHR13903">
    <property type="entry name" value="PIRIN-RELATED"/>
    <property type="match status" value="1"/>
</dbReference>
<dbReference type="KEGG" id="boz:DBV39_08460"/>
<keyword evidence="2" id="KW-0408">Iron</keyword>
<gene>
    <name evidence="6" type="ORF">DBV39_08460</name>
</gene>
<feature type="binding site" evidence="2">
    <location>
        <position position="108"/>
    </location>
    <ligand>
        <name>Fe cation</name>
        <dbReference type="ChEBI" id="CHEBI:24875"/>
    </ligand>
</feature>
<dbReference type="CDD" id="cd02909">
    <property type="entry name" value="cupin_pirin_N"/>
    <property type="match status" value="1"/>
</dbReference>
<evidence type="ECO:0008006" key="8">
    <source>
        <dbReference type="Google" id="ProtNLM"/>
    </source>
</evidence>
<dbReference type="RefSeq" id="WP_108621159.1">
    <property type="nucleotide sequence ID" value="NZ_CP028901.1"/>
</dbReference>
<feature type="domain" description="Pirin N-terminal" evidence="4">
    <location>
        <begin position="27"/>
        <end position="126"/>
    </location>
</feature>
<evidence type="ECO:0000256" key="1">
    <source>
        <dbReference type="ARBA" id="ARBA00008416"/>
    </source>
</evidence>
<evidence type="ECO:0000313" key="7">
    <source>
        <dbReference type="Proteomes" id="UP000244571"/>
    </source>
</evidence>
<comment type="similarity">
    <text evidence="1 3">Belongs to the pirin family.</text>
</comment>
<dbReference type="InterPro" id="IPR008778">
    <property type="entry name" value="Pirin_C_dom"/>
</dbReference>
<dbReference type="PANTHER" id="PTHR13903:SF8">
    <property type="entry name" value="PIRIN"/>
    <property type="match status" value="1"/>
</dbReference>
<feature type="binding site" evidence="2">
    <location>
        <position position="110"/>
    </location>
    <ligand>
        <name>Fe cation</name>
        <dbReference type="ChEBI" id="CHEBI:24875"/>
    </ligand>
</feature>
<evidence type="ECO:0000313" key="6">
    <source>
        <dbReference type="EMBL" id="AWB33730.1"/>
    </source>
</evidence>
<keyword evidence="7" id="KW-1185">Reference proteome</keyword>
<evidence type="ECO:0000256" key="2">
    <source>
        <dbReference type="PIRSR" id="PIRSR006232-1"/>
    </source>
</evidence>
<reference evidence="6 7" key="1">
    <citation type="submission" date="2018-04" db="EMBL/GenBank/DDBJ databases">
        <title>Bordetella sp. HZ20 isolated from seawater.</title>
        <authorList>
            <person name="Sun C."/>
        </authorList>
    </citation>
    <scope>NUCLEOTIDE SEQUENCE [LARGE SCALE GENOMIC DNA]</scope>
    <source>
        <strain evidence="6 7">HZ20</strain>
    </source>
</reference>
<dbReference type="InterPro" id="IPR012093">
    <property type="entry name" value="Pirin"/>
</dbReference>
<dbReference type="OrthoDB" id="321327at2"/>
<dbReference type="SUPFAM" id="SSF51182">
    <property type="entry name" value="RmlC-like cupins"/>
    <property type="match status" value="1"/>
</dbReference>
<dbReference type="InterPro" id="IPR014710">
    <property type="entry name" value="RmlC-like_jellyroll"/>
</dbReference>
<feature type="domain" description="Pirin C-terminal" evidence="5">
    <location>
        <begin position="182"/>
        <end position="282"/>
    </location>
</feature>
<dbReference type="Pfam" id="PF05726">
    <property type="entry name" value="Pirin_C"/>
    <property type="match status" value="1"/>
</dbReference>
<evidence type="ECO:0000259" key="4">
    <source>
        <dbReference type="Pfam" id="PF02678"/>
    </source>
</evidence>
<accession>A0A2R4XIV4</accession>
<protein>
    <recommendedName>
        <fullName evidence="8">Quercetin 2,3-dioxygenase</fullName>
    </recommendedName>
</protein>